<feature type="domain" description="Hflx-type G" evidence="1">
    <location>
        <begin position="323"/>
        <end position="451"/>
    </location>
</feature>
<feature type="non-terminal residue" evidence="2">
    <location>
        <position position="1"/>
    </location>
</feature>
<dbReference type="PANTHER" id="PTHR10229">
    <property type="entry name" value="GTP-BINDING PROTEIN HFLX"/>
    <property type="match status" value="1"/>
</dbReference>
<keyword evidence="3" id="KW-1185">Reference proteome</keyword>
<dbReference type="GO" id="GO:0043022">
    <property type="term" value="F:ribosome binding"/>
    <property type="evidence" value="ECO:0007669"/>
    <property type="project" value="TreeGrafter"/>
</dbReference>
<sequence length="451" mass="51314">MKYINTFRIYLTAHELSITHVRYRSNVSFVKQFLSNTIKSDSVNFVCKDKLWLKKLYCSYFKSSYSKCSLSKSILQKQFNSTGAAQFASTLKKRHFSSFSDDHEWTEEEDLVTADNVLNDETYKNFLRQYCNIADVGHRVFILHIAKKQKGSDDTEIVENRLAENVALVESIPGWAVVEKVIVRTNIKLNDWDFLEHKHFADVALRLRRCPGISALFLTVNELSAAQTVALQAKLQMPVFNRPFMMIQACKAYARSKEARVAVALAELPHTKFQFSIQNGRIVNNIPGEAWFHQREKKLQLILASLKRQREKLRLQRKRHKIPTVSVIGYTNSGKTSLIKALTGDQSLQPEDRLFATLDVTLHAGRLPNSMVVLYIDTMGFISDLPSRLQEAFSATLEDISSADAVVHVTDCSHPDCMQQKTDVTSQVSAILSPSQLNSIIHVYNKVDVIH</sequence>
<reference evidence="2" key="2">
    <citation type="submission" date="2020-11" db="EMBL/GenBank/DDBJ databases">
        <authorList>
            <person name="McCartney M.A."/>
            <person name="Auch B."/>
            <person name="Kono T."/>
            <person name="Mallez S."/>
            <person name="Becker A."/>
            <person name="Gohl D.M."/>
            <person name="Silverstein K.A.T."/>
            <person name="Koren S."/>
            <person name="Bechman K.B."/>
            <person name="Herman A."/>
            <person name="Abrahante J.E."/>
            <person name="Garbe J."/>
        </authorList>
    </citation>
    <scope>NUCLEOTIDE SEQUENCE</scope>
    <source>
        <strain evidence="2">Duluth1</strain>
        <tissue evidence="2">Whole animal</tissue>
    </source>
</reference>
<dbReference type="AlphaFoldDB" id="A0A9D4R836"/>
<accession>A0A9D4R836</accession>
<evidence type="ECO:0000313" key="3">
    <source>
        <dbReference type="Proteomes" id="UP000828390"/>
    </source>
</evidence>
<dbReference type="InterPro" id="IPR027417">
    <property type="entry name" value="P-loop_NTPase"/>
</dbReference>
<dbReference type="PROSITE" id="PS51705">
    <property type="entry name" value="G_HFLX"/>
    <property type="match status" value="1"/>
</dbReference>
<dbReference type="GO" id="GO:0005737">
    <property type="term" value="C:cytoplasm"/>
    <property type="evidence" value="ECO:0007669"/>
    <property type="project" value="TreeGrafter"/>
</dbReference>
<reference evidence="2" key="1">
    <citation type="journal article" date="2019" name="bioRxiv">
        <title>The Genome of the Zebra Mussel, Dreissena polymorpha: A Resource for Invasive Species Research.</title>
        <authorList>
            <person name="McCartney M.A."/>
            <person name="Auch B."/>
            <person name="Kono T."/>
            <person name="Mallez S."/>
            <person name="Zhang Y."/>
            <person name="Obille A."/>
            <person name="Becker A."/>
            <person name="Abrahante J.E."/>
            <person name="Garbe J."/>
            <person name="Badalamenti J.P."/>
            <person name="Herman A."/>
            <person name="Mangelson H."/>
            <person name="Liachko I."/>
            <person name="Sullivan S."/>
            <person name="Sone E.D."/>
            <person name="Koren S."/>
            <person name="Silverstein K.A.T."/>
            <person name="Beckman K.B."/>
            <person name="Gohl D.M."/>
        </authorList>
    </citation>
    <scope>NUCLEOTIDE SEQUENCE</scope>
    <source>
        <strain evidence="2">Duluth1</strain>
        <tissue evidence="2">Whole animal</tissue>
    </source>
</reference>
<dbReference type="SUPFAM" id="SSF52540">
    <property type="entry name" value="P-loop containing nucleoside triphosphate hydrolases"/>
    <property type="match status" value="1"/>
</dbReference>
<evidence type="ECO:0000259" key="1">
    <source>
        <dbReference type="PROSITE" id="PS51705"/>
    </source>
</evidence>
<dbReference type="PANTHER" id="PTHR10229:SF0">
    <property type="entry name" value="GTP-BINDING PROTEIN 6-RELATED"/>
    <property type="match status" value="1"/>
</dbReference>
<dbReference type="Gene3D" id="3.40.50.11060">
    <property type="entry name" value="GTPase HflX, N-terminal domain"/>
    <property type="match status" value="1"/>
</dbReference>
<organism evidence="2 3">
    <name type="scientific">Dreissena polymorpha</name>
    <name type="common">Zebra mussel</name>
    <name type="synonym">Mytilus polymorpha</name>
    <dbReference type="NCBI Taxonomy" id="45954"/>
    <lineage>
        <taxon>Eukaryota</taxon>
        <taxon>Metazoa</taxon>
        <taxon>Spiralia</taxon>
        <taxon>Lophotrochozoa</taxon>
        <taxon>Mollusca</taxon>
        <taxon>Bivalvia</taxon>
        <taxon>Autobranchia</taxon>
        <taxon>Heteroconchia</taxon>
        <taxon>Euheterodonta</taxon>
        <taxon>Imparidentia</taxon>
        <taxon>Neoheterodontei</taxon>
        <taxon>Myida</taxon>
        <taxon>Dreissenoidea</taxon>
        <taxon>Dreissenidae</taxon>
        <taxon>Dreissena</taxon>
    </lineage>
</organism>
<dbReference type="Pfam" id="PF01926">
    <property type="entry name" value="MMR_HSR1"/>
    <property type="match status" value="1"/>
</dbReference>
<comment type="caution">
    <text evidence="2">The sequence shown here is derived from an EMBL/GenBank/DDBJ whole genome shotgun (WGS) entry which is preliminary data.</text>
</comment>
<protein>
    <recommendedName>
        <fullName evidence="1">Hflx-type G domain-containing protein</fullName>
    </recommendedName>
</protein>
<gene>
    <name evidence="2" type="ORF">DPMN_100310</name>
</gene>
<dbReference type="Proteomes" id="UP000828390">
    <property type="component" value="Unassembled WGS sequence"/>
</dbReference>
<dbReference type="InterPro" id="IPR030394">
    <property type="entry name" value="G_HFLX_dom"/>
</dbReference>
<dbReference type="FunFam" id="3.40.50.300:FF:000886">
    <property type="entry name" value="Putative GTP-binding protein 6"/>
    <property type="match status" value="1"/>
</dbReference>
<dbReference type="InterPro" id="IPR042108">
    <property type="entry name" value="GTPase_HflX_N_sf"/>
</dbReference>
<dbReference type="InterPro" id="IPR016496">
    <property type="entry name" value="GTPase_HflX"/>
</dbReference>
<name>A0A9D4R836_DREPO</name>
<dbReference type="GO" id="GO:0005525">
    <property type="term" value="F:GTP binding"/>
    <property type="evidence" value="ECO:0007669"/>
    <property type="project" value="InterPro"/>
</dbReference>
<dbReference type="InterPro" id="IPR006073">
    <property type="entry name" value="GTP-bd"/>
</dbReference>
<dbReference type="Gene3D" id="3.40.50.300">
    <property type="entry name" value="P-loop containing nucleotide triphosphate hydrolases"/>
    <property type="match status" value="1"/>
</dbReference>
<proteinExistence type="predicted"/>
<evidence type="ECO:0000313" key="2">
    <source>
        <dbReference type="EMBL" id="KAH3857698.1"/>
    </source>
</evidence>
<dbReference type="EMBL" id="JAIWYP010000003">
    <property type="protein sequence ID" value="KAH3857698.1"/>
    <property type="molecule type" value="Genomic_DNA"/>
</dbReference>